<protein>
    <recommendedName>
        <fullName evidence="3">SMI1/KNR4 family protein</fullName>
    </recommendedName>
</protein>
<evidence type="ECO:0000313" key="1">
    <source>
        <dbReference type="EMBL" id="NMM62455.1"/>
    </source>
</evidence>
<name>A0A7Y0EHB4_9CLOT</name>
<dbReference type="EMBL" id="JABBNI010000013">
    <property type="protein sequence ID" value="NMM62455.1"/>
    <property type="molecule type" value="Genomic_DNA"/>
</dbReference>
<dbReference type="Proteomes" id="UP000537131">
    <property type="component" value="Unassembled WGS sequence"/>
</dbReference>
<gene>
    <name evidence="1" type="ORF">HBE96_07075</name>
</gene>
<dbReference type="RefSeq" id="WP_169297059.1">
    <property type="nucleotide sequence ID" value="NZ_JABBNI010000013.1"/>
</dbReference>
<evidence type="ECO:0008006" key="3">
    <source>
        <dbReference type="Google" id="ProtNLM"/>
    </source>
</evidence>
<reference evidence="1 2" key="1">
    <citation type="submission" date="2020-06" db="EMBL/GenBank/DDBJ databases">
        <title>Complete Genome Sequence of Clostridium muelleri sp. nov. P21T, an Acid-Alcohol Producing Acetogen Isolated from Old Hay.</title>
        <authorList>
            <person name="Duncan K.E."/>
            <person name="Tanner R.S."/>
        </authorList>
    </citation>
    <scope>NUCLEOTIDE SEQUENCE [LARGE SCALE GENOMIC DNA]</scope>
    <source>
        <strain evidence="1 2">P21</strain>
    </source>
</reference>
<accession>A0A7Y0EHB4</accession>
<keyword evidence="2" id="KW-1185">Reference proteome</keyword>
<dbReference type="AlphaFoldDB" id="A0A7Y0EHB4"/>
<comment type="caution">
    <text evidence="1">The sequence shown here is derived from an EMBL/GenBank/DDBJ whole genome shotgun (WGS) entry which is preliminary data.</text>
</comment>
<sequence length="241" mass="28439">MCNLSTRAIDMLNKSKKQKVPKDDEVLFKVLKDVGYPAYDSVLKFQKLYAGISYRLGKSNEGFSLEMISAQFNPRTMDYDYYVDAEEIDGEYYFVCATYHYNESIYMVMDSKGRIYGKEYNDNKPYLLADSIEKFIEKDAVKNYFLEKQSEWIRASFENSNLNEWKAIKEYSLIKIDEACDSCSTYLKDKNDEFFLTVQRYEDGTENKIIYASSVVELIKKLFRDKLKVAVGYPRYEIYKF</sequence>
<evidence type="ECO:0000313" key="2">
    <source>
        <dbReference type="Proteomes" id="UP000537131"/>
    </source>
</evidence>
<proteinExistence type="predicted"/>
<organism evidence="1 2">
    <name type="scientific">Clostridium muellerianum</name>
    <dbReference type="NCBI Taxonomy" id="2716538"/>
    <lineage>
        <taxon>Bacteria</taxon>
        <taxon>Bacillati</taxon>
        <taxon>Bacillota</taxon>
        <taxon>Clostridia</taxon>
        <taxon>Eubacteriales</taxon>
        <taxon>Clostridiaceae</taxon>
        <taxon>Clostridium</taxon>
    </lineage>
</organism>